<evidence type="ECO:0000256" key="12">
    <source>
        <dbReference type="ARBA" id="ARBA00023239"/>
    </source>
</evidence>
<dbReference type="UniPathway" id="UPA00035">
    <property type="reaction ID" value="UER00040"/>
</dbReference>
<evidence type="ECO:0000256" key="15">
    <source>
        <dbReference type="RuleBase" id="RU364045"/>
    </source>
</evidence>
<feature type="domain" description="Anthranilate synthase component I N-terminal" evidence="17">
    <location>
        <begin position="29"/>
        <end position="170"/>
    </location>
</feature>
<keyword evidence="11 15" id="KW-0057">Aromatic amino acid biosynthesis</keyword>
<comment type="pathway">
    <text evidence="2 15">Amino-acid biosynthesis; L-tryptophan biosynthesis; L-tryptophan from chorismate: step 1/5.</text>
</comment>
<dbReference type="EMBL" id="OJIN01000235">
    <property type="protein sequence ID" value="SPD76326.1"/>
    <property type="molecule type" value="Genomic_DNA"/>
</dbReference>
<keyword evidence="12 15" id="KW-0456">Lyase</keyword>
<evidence type="ECO:0000256" key="2">
    <source>
        <dbReference type="ARBA" id="ARBA00004873"/>
    </source>
</evidence>
<dbReference type="InterPro" id="IPR005801">
    <property type="entry name" value="ADC_synthase"/>
</dbReference>
<keyword evidence="9 15" id="KW-0822">Tryptophan biosynthesis</keyword>
<dbReference type="InterPro" id="IPR005256">
    <property type="entry name" value="Anth_synth_I_PabB"/>
</dbReference>
<keyword evidence="8 15" id="KW-0479">Metal-binding</keyword>
<evidence type="ECO:0000259" key="17">
    <source>
        <dbReference type="Pfam" id="PF04715"/>
    </source>
</evidence>
<dbReference type="InterPro" id="IPR019999">
    <property type="entry name" value="Anth_synth_I-like"/>
</dbReference>
<comment type="subunit">
    <text evidence="4 15">Heterotetramer consisting of two non-identical subunits: a beta subunit (TrpG) and a large alpha subunit (TrpE).</text>
</comment>
<dbReference type="Pfam" id="PF04715">
    <property type="entry name" value="Anth_synt_I_N"/>
    <property type="match status" value="1"/>
</dbReference>
<evidence type="ECO:0000256" key="9">
    <source>
        <dbReference type="ARBA" id="ARBA00022822"/>
    </source>
</evidence>
<evidence type="ECO:0000259" key="16">
    <source>
        <dbReference type="Pfam" id="PF00425"/>
    </source>
</evidence>
<evidence type="ECO:0000256" key="3">
    <source>
        <dbReference type="ARBA" id="ARBA00009562"/>
    </source>
</evidence>
<gene>
    <name evidence="15 18" type="primary">trpE</name>
    <name evidence="18" type="ORF">PITCH_A890035</name>
</gene>
<organism evidence="18">
    <name type="scientific">uncultured Desulfobacterium sp</name>
    <dbReference type="NCBI Taxonomy" id="201089"/>
    <lineage>
        <taxon>Bacteria</taxon>
        <taxon>Pseudomonadati</taxon>
        <taxon>Thermodesulfobacteriota</taxon>
        <taxon>Desulfobacteria</taxon>
        <taxon>Desulfobacterales</taxon>
        <taxon>Desulfobacteriaceae</taxon>
        <taxon>Desulfobacterium</taxon>
        <taxon>environmental samples</taxon>
    </lineage>
</organism>
<comment type="function">
    <text evidence="13 15">Part of a heterotetrameric complex that catalyzes the two-step biosynthesis of anthranilate, an intermediate in the biosynthesis of L-tryptophan. In the first step, the glutamine-binding beta subunit (TrpG) of anthranilate synthase (AS) provides the glutamine amidotransferase activity which generates ammonia as a substrate that, along with chorismate, is used in the second step, catalyzed by the large alpha subunit of AS (TrpE) to produce anthranilate. In the absence of TrpG, TrpE can synthesize anthranilate directly from chorismate and high concentrations of ammonia.</text>
</comment>
<dbReference type="InterPro" id="IPR006805">
    <property type="entry name" value="Anth_synth_I_N"/>
</dbReference>
<evidence type="ECO:0000256" key="4">
    <source>
        <dbReference type="ARBA" id="ARBA00011575"/>
    </source>
</evidence>
<comment type="similarity">
    <text evidence="3 15">Belongs to the anthranilate synthase component I family.</text>
</comment>
<dbReference type="Pfam" id="PF00425">
    <property type="entry name" value="Chorismate_bind"/>
    <property type="match status" value="1"/>
</dbReference>
<keyword evidence="7 15" id="KW-0028">Amino-acid biosynthesis</keyword>
<keyword evidence="10 15" id="KW-0460">Magnesium</keyword>
<dbReference type="SUPFAM" id="SSF56322">
    <property type="entry name" value="ADC synthase"/>
    <property type="match status" value="1"/>
</dbReference>
<dbReference type="PANTHER" id="PTHR11236:SF48">
    <property type="entry name" value="ISOCHORISMATE SYNTHASE MENF"/>
    <property type="match status" value="1"/>
</dbReference>
<name>A0A445N3R9_9BACT</name>
<evidence type="ECO:0000256" key="10">
    <source>
        <dbReference type="ARBA" id="ARBA00022842"/>
    </source>
</evidence>
<sequence>MKIKPALSEFKQMACEGDLIPVYEGFLADIETPVSAYLKIKDKGFSYLLESAEGGQRWGRYSFIGYKPHVVVLSKGRDVEILKGEDKTLIKDVDNPIVTLREISRKFKPVTVEDLPPFQGGLVGFFNFDLIRKWEYLPVLSSDNNDTPECIFTAASRLIIFDHFKHRMTVVAFARLQEGHDPEEAYIKACQEIAEMKGELGRPLPAYSESPEFALSELSPNFRKEEFERAVNKAKEYIVAGDIIQVVLSQRFSGEFSGEDFLLYRNLRSVNPSPYMFYLNFGEIKLIGASPEILVRLTDGKIELRPIAGTRPRGADKKEDIALEQELLADPKERAEHIMLVDLGRNDVGKVAVAGSVSVPDLMVVERYSHVMHIVSSVEGTLNPGMDAFDLFMSAFPAGTVSGAPKIRAMEIIGELEPTSRGPYAGAVGYFAFNGNMDFCITIRTISIINNQLSIQVGAGIVADSSPEGEYQETLRKGGAMFRAIERVRE</sequence>
<comment type="cofactor">
    <cofactor evidence="1 15">
        <name>Mg(2+)</name>
        <dbReference type="ChEBI" id="CHEBI:18420"/>
    </cofactor>
</comment>
<dbReference type="NCBIfam" id="TIGR00564">
    <property type="entry name" value="trpE_most"/>
    <property type="match status" value="1"/>
</dbReference>
<evidence type="ECO:0000256" key="5">
    <source>
        <dbReference type="ARBA" id="ARBA00012266"/>
    </source>
</evidence>
<dbReference type="EC" id="4.1.3.27" evidence="5 15"/>
<evidence type="ECO:0000256" key="7">
    <source>
        <dbReference type="ARBA" id="ARBA00022605"/>
    </source>
</evidence>
<dbReference type="GO" id="GO:0004049">
    <property type="term" value="F:anthranilate synthase activity"/>
    <property type="evidence" value="ECO:0007669"/>
    <property type="project" value="UniProtKB-EC"/>
</dbReference>
<evidence type="ECO:0000256" key="11">
    <source>
        <dbReference type="ARBA" id="ARBA00023141"/>
    </source>
</evidence>
<dbReference type="GO" id="GO:0046872">
    <property type="term" value="F:metal ion binding"/>
    <property type="evidence" value="ECO:0007669"/>
    <property type="project" value="UniProtKB-KW"/>
</dbReference>
<feature type="domain" description="Chorismate-utilising enzyme C-terminal" evidence="16">
    <location>
        <begin position="224"/>
        <end position="477"/>
    </location>
</feature>
<dbReference type="AlphaFoldDB" id="A0A445N3R9"/>
<evidence type="ECO:0000256" key="14">
    <source>
        <dbReference type="ARBA" id="ARBA00047683"/>
    </source>
</evidence>
<evidence type="ECO:0000313" key="18">
    <source>
        <dbReference type="EMBL" id="SPD76326.1"/>
    </source>
</evidence>
<evidence type="ECO:0000256" key="1">
    <source>
        <dbReference type="ARBA" id="ARBA00001946"/>
    </source>
</evidence>
<protein>
    <recommendedName>
        <fullName evidence="6 15">Anthranilate synthase component 1</fullName>
        <ecNumber evidence="5 15">4.1.3.27</ecNumber>
    </recommendedName>
</protein>
<dbReference type="GO" id="GO:0000162">
    <property type="term" value="P:L-tryptophan biosynthetic process"/>
    <property type="evidence" value="ECO:0007669"/>
    <property type="project" value="UniProtKB-UniPathway"/>
</dbReference>
<evidence type="ECO:0000256" key="13">
    <source>
        <dbReference type="ARBA" id="ARBA00025634"/>
    </source>
</evidence>
<dbReference type="InterPro" id="IPR015890">
    <property type="entry name" value="Chorismate_C"/>
</dbReference>
<accession>A0A445N3R9</accession>
<dbReference type="Gene3D" id="3.60.120.10">
    <property type="entry name" value="Anthranilate synthase"/>
    <property type="match status" value="1"/>
</dbReference>
<comment type="catalytic activity">
    <reaction evidence="14 15">
        <text>chorismate + L-glutamine = anthranilate + pyruvate + L-glutamate + H(+)</text>
        <dbReference type="Rhea" id="RHEA:21732"/>
        <dbReference type="ChEBI" id="CHEBI:15361"/>
        <dbReference type="ChEBI" id="CHEBI:15378"/>
        <dbReference type="ChEBI" id="CHEBI:16567"/>
        <dbReference type="ChEBI" id="CHEBI:29748"/>
        <dbReference type="ChEBI" id="CHEBI:29985"/>
        <dbReference type="ChEBI" id="CHEBI:58359"/>
        <dbReference type="EC" id="4.1.3.27"/>
    </reaction>
</comment>
<dbReference type="PRINTS" id="PR00095">
    <property type="entry name" value="ANTSNTHASEI"/>
</dbReference>
<evidence type="ECO:0000256" key="6">
    <source>
        <dbReference type="ARBA" id="ARBA00020653"/>
    </source>
</evidence>
<reference evidence="18" key="1">
    <citation type="submission" date="2018-01" db="EMBL/GenBank/DDBJ databases">
        <authorList>
            <person name="Regsiter A."/>
            <person name="William W."/>
        </authorList>
    </citation>
    <scope>NUCLEOTIDE SEQUENCE</scope>
    <source>
        <strain evidence="18">TRIP AH-1</strain>
    </source>
</reference>
<dbReference type="PANTHER" id="PTHR11236">
    <property type="entry name" value="AMINOBENZOATE/ANTHRANILATE SYNTHASE"/>
    <property type="match status" value="1"/>
</dbReference>
<evidence type="ECO:0000256" key="8">
    <source>
        <dbReference type="ARBA" id="ARBA00022723"/>
    </source>
</evidence>
<proteinExistence type="inferred from homology"/>